<comment type="catalytic activity">
    <reaction evidence="4">
        <text>dTTP + H2O = dTMP + diphosphate + H(+)</text>
        <dbReference type="Rhea" id="RHEA:28534"/>
        <dbReference type="ChEBI" id="CHEBI:15377"/>
        <dbReference type="ChEBI" id="CHEBI:15378"/>
        <dbReference type="ChEBI" id="CHEBI:33019"/>
        <dbReference type="ChEBI" id="CHEBI:37568"/>
        <dbReference type="ChEBI" id="CHEBI:63528"/>
        <dbReference type="EC" id="3.6.1.9"/>
    </reaction>
</comment>
<comment type="function">
    <text evidence="4">Nucleoside triphosphate pyrophosphatase that hydrolyzes dTTP and UTP. May have a dual role in cell division arrest and in preventing the incorporation of modified nucleotides into cellular nucleic acids.</text>
</comment>
<comment type="caution">
    <text evidence="4">Lacks conserved residue(s) required for the propagation of feature annotation.</text>
</comment>
<dbReference type="AlphaFoldDB" id="A0A2T3HH56"/>
<comment type="subcellular location">
    <subcellularLocation>
        <location evidence="4">Cytoplasm</location>
    </subcellularLocation>
</comment>
<organism evidence="5 6">
    <name type="scientific">Pedobacter yulinensis</name>
    <dbReference type="NCBI Taxonomy" id="2126353"/>
    <lineage>
        <taxon>Bacteria</taxon>
        <taxon>Pseudomonadati</taxon>
        <taxon>Bacteroidota</taxon>
        <taxon>Sphingobacteriia</taxon>
        <taxon>Sphingobacteriales</taxon>
        <taxon>Sphingobacteriaceae</taxon>
        <taxon>Pedobacter</taxon>
    </lineage>
</organism>
<dbReference type="HAMAP" id="MF_00528">
    <property type="entry name" value="Maf"/>
    <property type="match status" value="1"/>
</dbReference>
<protein>
    <recommendedName>
        <fullName evidence="4">dTTP/UTP pyrophosphatase</fullName>
        <shortName evidence="4">dTTPase/UTPase</shortName>
        <ecNumber evidence="4">3.6.1.9</ecNumber>
    </recommendedName>
    <alternativeName>
        <fullName evidence="4">Nucleoside triphosphate pyrophosphatase</fullName>
    </alternativeName>
    <alternativeName>
        <fullName evidence="4">Nucleotide pyrophosphatase</fullName>
        <shortName evidence="4">Nucleotide PPase</shortName>
    </alternativeName>
</protein>
<dbReference type="GO" id="GO:0005737">
    <property type="term" value="C:cytoplasm"/>
    <property type="evidence" value="ECO:0007669"/>
    <property type="project" value="UniProtKB-SubCell"/>
</dbReference>
<keyword evidence="6" id="KW-1185">Reference proteome</keyword>
<dbReference type="Proteomes" id="UP000240912">
    <property type="component" value="Unassembled WGS sequence"/>
</dbReference>
<evidence type="ECO:0000313" key="5">
    <source>
        <dbReference type="EMBL" id="PST81770.1"/>
    </source>
</evidence>
<evidence type="ECO:0000256" key="4">
    <source>
        <dbReference type="HAMAP-Rule" id="MF_00528"/>
    </source>
</evidence>
<dbReference type="GO" id="GO:0036221">
    <property type="term" value="F:UTP diphosphatase activity"/>
    <property type="evidence" value="ECO:0007669"/>
    <property type="project" value="RHEA"/>
</dbReference>
<dbReference type="GO" id="GO:0036218">
    <property type="term" value="F:dTTP diphosphatase activity"/>
    <property type="evidence" value="ECO:0007669"/>
    <property type="project" value="RHEA"/>
</dbReference>
<dbReference type="PIRSF" id="PIRSF006305">
    <property type="entry name" value="Maf"/>
    <property type="match status" value="1"/>
</dbReference>
<feature type="site" description="Important for substrate specificity" evidence="4">
    <location>
        <position position="16"/>
    </location>
</feature>
<keyword evidence="2 4" id="KW-0378">Hydrolase</keyword>
<feature type="site" description="Important for substrate specificity" evidence="4">
    <location>
        <position position="74"/>
    </location>
</feature>
<dbReference type="SUPFAM" id="SSF52972">
    <property type="entry name" value="ITPase-like"/>
    <property type="match status" value="1"/>
</dbReference>
<dbReference type="InterPro" id="IPR029001">
    <property type="entry name" value="ITPase-like_fam"/>
</dbReference>
<reference evidence="5 6" key="1">
    <citation type="submission" date="2018-03" db="EMBL/GenBank/DDBJ databases">
        <authorList>
            <person name="Keele B.F."/>
        </authorList>
    </citation>
    <scope>NUCLEOTIDE SEQUENCE [LARGE SCALE GENOMIC DNA]</scope>
    <source>
        <strain evidence="5 6">YL28-9</strain>
    </source>
</reference>
<name>A0A2T3HH56_9SPHI</name>
<dbReference type="Gene3D" id="3.90.950.10">
    <property type="match status" value="1"/>
</dbReference>
<dbReference type="CDD" id="cd00555">
    <property type="entry name" value="Maf"/>
    <property type="match status" value="1"/>
</dbReference>
<dbReference type="NCBIfam" id="TIGR00172">
    <property type="entry name" value="maf"/>
    <property type="match status" value="1"/>
</dbReference>
<evidence type="ECO:0000313" key="6">
    <source>
        <dbReference type="Proteomes" id="UP000240912"/>
    </source>
</evidence>
<evidence type="ECO:0000256" key="2">
    <source>
        <dbReference type="ARBA" id="ARBA00022801"/>
    </source>
</evidence>
<dbReference type="PANTHER" id="PTHR43213:SF5">
    <property type="entry name" value="BIFUNCTIONAL DTTP_UTP PYROPHOSPHATASE_METHYLTRANSFERASE PROTEIN-RELATED"/>
    <property type="match status" value="1"/>
</dbReference>
<evidence type="ECO:0000256" key="3">
    <source>
        <dbReference type="ARBA" id="ARBA00023080"/>
    </source>
</evidence>
<evidence type="ECO:0000256" key="1">
    <source>
        <dbReference type="ARBA" id="ARBA00001968"/>
    </source>
</evidence>
<keyword evidence="4" id="KW-0963">Cytoplasm</keyword>
<keyword evidence="3 4" id="KW-0546">Nucleotide metabolism</keyword>
<dbReference type="RefSeq" id="WP_107217289.1">
    <property type="nucleotide sequence ID" value="NZ_KZ686272.1"/>
</dbReference>
<dbReference type="GO" id="GO:0009117">
    <property type="term" value="P:nucleotide metabolic process"/>
    <property type="evidence" value="ECO:0007669"/>
    <property type="project" value="UniProtKB-KW"/>
</dbReference>
<proteinExistence type="inferred from homology"/>
<sequence>MIQNLPPVILASKSPRRQQLLAAMGITYESLLKEVDEQFPPGLKPEEVAVYISEQKAAAFAEHSGTHLVITSDTIVALDGEILGKPADAAHASDMLNRLAGRAHEVYTGVTLFYQQHKVSFFDCSEVFFRSVTQAEIDHYLTVGQPFDKAGAYGVQDWWGLVVVERINGSYTNVMGLPTERLYLELKEFAGRARQRQEKL</sequence>
<feature type="active site" description="Proton acceptor" evidence="4">
    <location>
        <position position="73"/>
    </location>
</feature>
<comment type="catalytic activity">
    <reaction evidence="4">
        <text>UTP + H2O = UMP + diphosphate + H(+)</text>
        <dbReference type="Rhea" id="RHEA:29395"/>
        <dbReference type="ChEBI" id="CHEBI:15377"/>
        <dbReference type="ChEBI" id="CHEBI:15378"/>
        <dbReference type="ChEBI" id="CHEBI:33019"/>
        <dbReference type="ChEBI" id="CHEBI:46398"/>
        <dbReference type="ChEBI" id="CHEBI:57865"/>
        <dbReference type="EC" id="3.6.1.9"/>
    </reaction>
</comment>
<feature type="site" description="Important for substrate specificity" evidence="4">
    <location>
        <position position="156"/>
    </location>
</feature>
<dbReference type="OrthoDB" id="9807767at2"/>
<dbReference type="Pfam" id="PF02545">
    <property type="entry name" value="Maf"/>
    <property type="match status" value="1"/>
</dbReference>
<dbReference type="EC" id="3.6.1.9" evidence="4"/>
<accession>A0A2T3HH56</accession>
<dbReference type="EMBL" id="PYLS01000008">
    <property type="protein sequence ID" value="PST81770.1"/>
    <property type="molecule type" value="Genomic_DNA"/>
</dbReference>
<comment type="cofactor">
    <cofactor evidence="1 4">
        <name>a divalent metal cation</name>
        <dbReference type="ChEBI" id="CHEBI:60240"/>
    </cofactor>
</comment>
<comment type="caution">
    <text evidence="5">The sequence shown here is derived from an EMBL/GenBank/DDBJ whole genome shotgun (WGS) entry which is preliminary data.</text>
</comment>
<comment type="similarity">
    <text evidence="4">Belongs to the Maf family. YhdE subfamily.</text>
</comment>
<gene>
    <name evidence="5" type="primary">maf</name>
    <name evidence="5" type="ORF">C7T94_18030</name>
</gene>
<dbReference type="InterPro" id="IPR003697">
    <property type="entry name" value="Maf-like"/>
</dbReference>
<dbReference type="PANTHER" id="PTHR43213">
    <property type="entry name" value="BIFUNCTIONAL DTTP/UTP PYROPHOSPHATASE/METHYLTRANSFERASE PROTEIN-RELATED"/>
    <property type="match status" value="1"/>
</dbReference>